<evidence type="ECO:0000313" key="4">
    <source>
        <dbReference type="EMBL" id="SFB74425.1"/>
    </source>
</evidence>
<proteinExistence type="predicted"/>
<dbReference type="Proteomes" id="UP000198639">
    <property type="component" value="Unassembled WGS sequence"/>
</dbReference>
<gene>
    <name evidence="4" type="ORF">SAMN05216204_101214</name>
</gene>
<organism evidence="4 5">
    <name type="scientific">Massilia yuzhufengensis</name>
    <dbReference type="NCBI Taxonomy" id="1164594"/>
    <lineage>
        <taxon>Bacteria</taxon>
        <taxon>Pseudomonadati</taxon>
        <taxon>Pseudomonadota</taxon>
        <taxon>Betaproteobacteria</taxon>
        <taxon>Burkholderiales</taxon>
        <taxon>Oxalobacteraceae</taxon>
        <taxon>Telluria group</taxon>
        <taxon>Massilia</taxon>
    </lineage>
</organism>
<dbReference type="OrthoDB" id="9769113at2"/>
<dbReference type="Pfam" id="PF01370">
    <property type="entry name" value="Epimerase"/>
    <property type="match status" value="1"/>
</dbReference>
<dbReference type="SUPFAM" id="SSF51735">
    <property type="entry name" value="NAD(P)-binding Rossmann-fold domains"/>
    <property type="match status" value="1"/>
</dbReference>
<evidence type="ECO:0000256" key="1">
    <source>
        <dbReference type="ARBA" id="ARBA00022857"/>
    </source>
</evidence>
<evidence type="ECO:0000256" key="2">
    <source>
        <dbReference type="ARBA" id="ARBA00023277"/>
    </source>
</evidence>
<keyword evidence="5" id="KW-1185">Reference proteome</keyword>
<reference evidence="5" key="1">
    <citation type="submission" date="2016-10" db="EMBL/GenBank/DDBJ databases">
        <authorList>
            <person name="Varghese N."/>
            <person name="Submissions S."/>
        </authorList>
    </citation>
    <scope>NUCLEOTIDE SEQUENCE [LARGE SCALE GENOMIC DNA]</scope>
    <source>
        <strain evidence="5">CGMCC 1.12041</strain>
    </source>
</reference>
<evidence type="ECO:0000313" key="5">
    <source>
        <dbReference type="Proteomes" id="UP000198639"/>
    </source>
</evidence>
<feature type="domain" description="NAD-dependent epimerase/dehydratase" evidence="3">
    <location>
        <begin position="7"/>
        <end position="218"/>
    </location>
</feature>
<evidence type="ECO:0000259" key="3">
    <source>
        <dbReference type="Pfam" id="PF01370"/>
    </source>
</evidence>
<dbReference type="PANTHER" id="PTHR43103">
    <property type="entry name" value="NUCLEOSIDE-DIPHOSPHATE-SUGAR EPIMERASE"/>
    <property type="match status" value="1"/>
</dbReference>
<sequence length="316" mass="34474">MSHLAWVLGASGLLGSALVRALRQDRASLFQPAARFDWRQVALVRDQLQAAARDFSERAVLCGRWTVFWSAGVGSMASQPEELVAEQALLQVLLDALRGNPTLARVPGTIVFASSAGALYDGARAACYTESSDVCPATAYGAHKLAQEQLIHTFIAQRPQVSGLILRYSTLYGIGQARGKPQGLITQIARKIVANEPANIFVPLDTIRDYLHVDDAAQRSLSTLVDACRYPGRVTLKIIAAERATSIAELIGVFRRISGRMPRIVTSANSLSSRYMRCAQYRSEELAGEPHPPGRTLLIGIHQVLEAERENKAKQI</sequence>
<dbReference type="InterPro" id="IPR001509">
    <property type="entry name" value="Epimerase_deHydtase"/>
</dbReference>
<dbReference type="STRING" id="1164594.SAMN05216204_101214"/>
<dbReference type="Gene3D" id="3.40.50.720">
    <property type="entry name" value="NAD(P)-binding Rossmann-like Domain"/>
    <property type="match status" value="1"/>
</dbReference>
<keyword evidence="1" id="KW-0521">NADP</keyword>
<dbReference type="RefSeq" id="WP_091869928.1">
    <property type="nucleotide sequence ID" value="NZ_FOLD01000001.1"/>
</dbReference>
<dbReference type="PANTHER" id="PTHR43103:SF3">
    <property type="entry name" value="ADP-L-GLYCERO-D-MANNO-HEPTOSE-6-EPIMERASE"/>
    <property type="match status" value="1"/>
</dbReference>
<dbReference type="InterPro" id="IPR036291">
    <property type="entry name" value="NAD(P)-bd_dom_sf"/>
</dbReference>
<dbReference type="EMBL" id="FOLD01000001">
    <property type="protein sequence ID" value="SFB74425.1"/>
    <property type="molecule type" value="Genomic_DNA"/>
</dbReference>
<name>A0A1I1DHK2_9BURK</name>
<dbReference type="AlphaFoldDB" id="A0A1I1DHK2"/>
<keyword evidence="2" id="KW-0119">Carbohydrate metabolism</keyword>
<protein>
    <submittedName>
        <fullName evidence="4">UDP-glucose 4-epimerase</fullName>
    </submittedName>
</protein>
<accession>A0A1I1DHK2</accession>